<dbReference type="OrthoDB" id="1060005at2759"/>
<dbReference type="InterPro" id="IPR010666">
    <property type="entry name" value="Znf_GRF"/>
</dbReference>
<reference evidence="6" key="1">
    <citation type="submission" date="2020-01" db="EMBL/GenBank/DDBJ databases">
        <authorList>
            <person name="Mishra B."/>
        </authorList>
    </citation>
    <scope>NUCLEOTIDE SEQUENCE [LARGE SCALE GENOMIC DNA]</scope>
</reference>
<dbReference type="GO" id="GO:0008270">
    <property type="term" value="F:zinc ion binding"/>
    <property type="evidence" value="ECO:0007669"/>
    <property type="project" value="UniProtKB-KW"/>
</dbReference>
<proteinExistence type="predicted"/>
<gene>
    <name evidence="6" type="ORF">MERR_LOCUS8620</name>
</gene>
<keyword evidence="1" id="KW-0479">Metal-binding</keyword>
<evidence type="ECO:0000259" key="5">
    <source>
        <dbReference type="PROSITE" id="PS51999"/>
    </source>
</evidence>
<evidence type="ECO:0000256" key="1">
    <source>
        <dbReference type="ARBA" id="ARBA00022723"/>
    </source>
</evidence>
<dbReference type="EMBL" id="CACVBM020000610">
    <property type="protein sequence ID" value="CAA7021385.1"/>
    <property type="molecule type" value="Genomic_DNA"/>
</dbReference>
<dbReference type="PROSITE" id="PS51999">
    <property type="entry name" value="ZF_GRF"/>
    <property type="match status" value="1"/>
</dbReference>
<evidence type="ECO:0000256" key="2">
    <source>
        <dbReference type="ARBA" id="ARBA00022771"/>
    </source>
</evidence>
<protein>
    <recommendedName>
        <fullName evidence="5">GRF-type domain-containing protein</fullName>
    </recommendedName>
</protein>
<dbReference type="Proteomes" id="UP000467841">
    <property type="component" value="Unassembled WGS sequence"/>
</dbReference>
<evidence type="ECO:0000313" key="7">
    <source>
        <dbReference type="Proteomes" id="UP000467841"/>
    </source>
</evidence>
<organism evidence="6 7">
    <name type="scientific">Microthlaspi erraticum</name>
    <dbReference type="NCBI Taxonomy" id="1685480"/>
    <lineage>
        <taxon>Eukaryota</taxon>
        <taxon>Viridiplantae</taxon>
        <taxon>Streptophyta</taxon>
        <taxon>Embryophyta</taxon>
        <taxon>Tracheophyta</taxon>
        <taxon>Spermatophyta</taxon>
        <taxon>Magnoliopsida</taxon>
        <taxon>eudicotyledons</taxon>
        <taxon>Gunneridae</taxon>
        <taxon>Pentapetalae</taxon>
        <taxon>rosids</taxon>
        <taxon>malvids</taxon>
        <taxon>Brassicales</taxon>
        <taxon>Brassicaceae</taxon>
        <taxon>Coluteocarpeae</taxon>
        <taxon>Microthlaspi</taxon>
    </lineage>
</organism>
<accession>A0A6D2I5A9</accession>
<keyword evidence="3" id="KW-0862">Zinc</keyword>
<evidence type="ECO:0000313" key="6">
    <source>
        <dbReference type="EMBL" id="CAA7021385.1"/>
    </source>
</evidence>
<comment type="caution">
    <text evidence="6">The sequence shown here is derived from an EMBL/GenBank/DDBJ whole genome shotgun (WGS) entry which is preliminary data.</text>
</comment>
<keyword evidence="7" id="KW-1185">Reference proteome</keyword>
<keyword evidence="2 4" id="KW-0863">Zinc-finger</keyword>
<dbReference type="PANTHER" id="PTHR33248">
    <property type="entry name" value="ZINC ION-BINDING PROTEIN"/>
    <property type="match status" value="1"/>
</dbReference>
<name>A0A6D2I5A9_9BRAS</name>
<dbReference type="AlphaFoldDB" id="A0A6D2I5A9"/>
<evidence type="ECO:0000256" key="3">
    <source>
        <dbReference type="ARBA" id="ARBA00022833"/>
    </source>
</evidence>
<evidence type="ECO:0000256" key="4">
    <source>
        <dbReference type="PROSITE-ProRule" id="PRU01343"/>
    </source>
</evidence>
<feature type="domain" description="GRF-type" evidence="5">
    <location>
        <begin position="27"/>
        <end position="72"/>
    </location>
</feature>
<sequence>MSTASTPSNRSSVGRDRRRVVGVPKLCWCGQSIVELISKSTPNPYRRYYQCSLAIQEKLSNDQHTCKWVDEAYLDEIESLCARTLSLQEQFE</sequence>